<evidence type="ECO:0000256" key="8">
    <source>
        <dbReference type="ARBA" id="ARBA00022840"/>
    </source>
</evidence>
<evidence type="ECO:0000256" key="6">
    <source>
        <dbReference type="ARBA" id="ARBA00022763"/>
    </source>
</evidence>
<protein>
    <recommendedName>
        <fullName evidence="16">Morc S5 domain-containing protein</fullName>
    </recommendedName>
</protein>
<sequence>MSSTNLNSNHGDKAIKLEQNFAGRPLQHNELTKYVLPSHKQTPIDDSSFCSTSSIRPAPICRQFWKAGNYDDRLSLKPTSQNGTGYLRIHPKFLHSNATSHKWAFGAMAELLDNSVDEVQNGATFVVVDKTSNPRDGAPALLILDDGGGMDPAAMRCCLSFGFSDKKSQNAIGKYGNGFKTSSMRLGADVVVFSRCRKNRRLTQSVGLLSYTFLMQTRQDRIVVPMVDYQFDADSGTWKALNNEQHLKNNLSILLQWSPFATEAELLKQCDEIGPNGTKIIIYNLWHNDEGKMELDFEADPEAYLSILYLEAPVNFNILLRGRAVEYHKIANDLKYPEFIMYRPQNVEVELLTTIGFLKEAPAVNIHGFNVYHKNRLILPFWHVVTYSDSRGRGVVGILEANFVEPTHNKQEFEKTPVFQKLENRLKEMTLEYWFGRDYHCGLLGYNQKFPHKPNKSTYAVSDSGKGHGIYQPVVLGKDSGASPYKVNALSNHIEAKSRRSTPPIYQNSPGPGLKRRGNDRVVELERVKRTGVIGSRSSNALCSGNVQHAVEPAKQLVDQEAANIIQENRNLHAQCEDLQKTDEALDNKISRLREELRVARKERVRVLLELKILEKVKKEDRQVRPV</sequence>
<evidence type="ECO:0000256" key="15">
    <source>
        <dbReference type="SAM" id="MobiDB-lite"/>
    </source>
</evidence>
<dbReference type="GO" id="GO:0004519">
    <property type="term" value="F:endonuclease activity"/>
    <property type="evidence" value="ECO:0007669"/>
    <property type="project" value="UniProtKB-KW"/>
</dbReference>
<evidence type="ECO:0000259" key="16">
    <source>
        <dbReference type="Pfam" id="PF17942"/>
    </source>
</evidence>
<dbReference type="FunFam" id="3.30.565.10:FF:000075">
    <property type="entry name" value="MORC family CW-type zinc finger protein 4"/>
    <property type="match status" value="1"/>
</dbReference>
<evidence type="ECO:0000256" key="12">
    <source>
        <dbReference type="ARBA" id="ARBA00023204"/>
    </source>
</evidence>
<dbReference type="EMBL" id="JAVIJP010000016">
    <property type="protein sequence ID" value="KAL3642336.1"/>
    <property type="molecule type" value="Genomic_DNA"/>
</dbReference>
<evidence type="ECO:0000256" key="10">
    <source>
        <dbReference type="ARBA" id="ARBA00023054"/>
    </source>
</evidence>
<dbReference type="PANTHER" id="PTHR23336">
    <property type="entry name" value="ZINC FINGER CW-TYPE COILED-COIL DOMAIN PROTEIN 3"/>
    <property type="match status" value="1"/>
</dbReference>
<dbReference type="GO" id="GO:0005524">
    <property type="term" value="F:ATP binding"/>
    <property type="evidence" value="ECO:0007669"/>
    <property type="project" value="UniProtKB-KW"/>
</dbReference>
<comment type="subcellular location">
    <subcellularLocation>
        <location evidence="1">Nucleus</location>
    </subcellularLocation>
</comment>
<evidence type="ECO:0000256" key="14">
    <source>
        <dbReference type="SAM" id="Coils"/>
    </source>
</evidence>
<dbReference type="Proteomes" id="UP001632038">
    <property type="component" value="Unassembled WGS sequence"/>
</dbReference>
<name>A0ABD3DJ69_9LAMI</name>
<dbReference type="GO" id="GO:0031349">
    <property type="term" value="P:positive regulation of defense response"/>
    <property type="evidence" value="ECO:0007669"/>
    <property type="project" value="UniProtKB-ARBA"/>
</dbReference>
<keyword evidence="18" id="KW-1185">Reference proteome</keyword>
<evidence type="ECO:0000256" key="5">
    <source>
        <dbReference type="ARBA" id="ARBA00022759"/>
    </source>
</evidence>
<keyword evidence="8" id="KW-0067">ATP-binding</keyword>
<dbReference type="InterPro" id="IPR045261">
    <property type="entry name" value="MORC_ATPase"/>
</dbReference>
<feature type="coiled-coil region" evidence="14">
    <location>
        <begin position="562"/>
        <end position="610"/>
    </location>
</feature>
<dbReference type="GO" id="GO:0016787">
    <property type="term" value="F:hydrolase activity"/>
    <property type="evidence" value="ECO:0007669"/>
    <property type="project" value="UniProtKB-KW"/>
</dbReference>
<evidence type="ECO:0000256" key="7">
    <source>
        <dbReference type="ARBA" id="ARBA00022801"/>
    </source>
</evidence>
<dbReference type="Pfam" id="PF17942">
    <property type="entry name" value="Morc6_S5"/>
    <property type="match status" value="1"/>
</dbReference>
<dbReference type="AlphaFoldDB" id="A0ABD3DJ69"/>
<dbReference type="Pfam" id="PF13589">
    <property type="entry name" value="HATPase_c_3"/>
    <property type="match status" value="1"/>
</dbReference>
<keyword evidence="6" id="KW-0227">DNA damage</keyword>
<dbReference type="GO" id="GO:0031047">
    <property type="term" value="P:regulatory ncRNA-mediated gene silencing"/>
    <property type="evidence" value="ECO:0007669"/>
    <property type="project" value="UniProtKB-KW"/>
</dbReference>
<keyword evidence="9" id="KW-0156">Chromatin regulator</keyword>
<gene>
    <name evidence="17" type="ORF">CASFOL_013151</name>
</gene>
<proteinExistence type="inferred from homology"/>
<comment type="caution">
    <text evidence="17">The sequence shown here is derived from an EMBL/GenBank/DDBJ whole genome shotgun (WGS) entry which is preliminary data.</text>
</comment>
<evidence type="ECO:0000256" key="9">
    <source>
        <dbReference type="ARBA" id="ARBA00022853"/>
    </source>
</evidence>
<keyword evidence="3" id="KW-0540">Nuclease</keyword>
<keyword evidence="12" id="KW-0234">DNA repair</keyword>
<evidence type="ECO:0000256" key="3">
    <source>
        <dbReference type="ARBA" id="ARBA00022722"/>
    </source>
</evidence>
<dbReference type="InterPro" id="IPR041006">
    <property type="entry name" value="Morc_S5"/>
</dbReference>
<organism evidence="17 18">
    <name type="scientific">Castilleja foliolosa</name>
    <dbReference type="NCBI Taxonomy" id="1961234"/>
    <lineage>
        <taxon>Eukaryota</taxon>
        <taxon>Viridiplantae</taxon>
        <taxon>Streptophyta</taxon>
        <taxon>Embryophyta</taxon>
        <taxon>Tracheophyta</taxon>
        <taxon>Spermatophyta</taxon>
        <taxon>Magnoliopsida</taxon>
        <taxon>eudicotyledons</taxon>
        <taxon>Gunneridae</taxon>
        <taxon>Pentapetalae</taxon>
        <taxon>asterids</taxon>
        <taxon>lamiids</taxon>
        <taxon>Lamiales</taxon>
        <taxon>Orobanchaceae</taxon>
        <taxon>Pedicularideae</taxon>
        <taxon>Castillejinae</taxon>
        <taxon>Castilleja</taxon>
    </lineage>
</organism>
<evidence type="ECO:0000256" key="13">
    <source>
        <dbReference type="ARBA" id="ARBA00023242"/>
    </source>
</evidence>
<evidence type="ECO:0000313" key="17">
    <source>
        <dbReference type="EMBL" id="KAL3642336.1"/>
    </source>
</evidence>
<dbReference type="PANTHER" id="PTHR23336:SF44">
    <property type="entry name" value="PROTEIN MICRORCHIDIA 6"/>
    <property type="match status" value="1"/>
</dbReference>
<evidence type="ECO:0000256" key="11">
    <source>
        <dbReference type="ARBA" id="ARBA00023158"/>
    </source>
</evidence>
<dbReference type="GO" id="GO:0006325">
    <property type="term" value="P:chromatin organization"/>
    <property type="evidence" value="ECO:0007669"/>
    <property type="project" value="UniProtKB-KW"/>
</dbReference>
<accession>A0ABD3DJ69</accession>
<evidence type="ECO:0000256" key="1">
    <source>
        <dbReference type="ARBA" id="ARBA00004123"/>
    </source>
</evidence>
<keyword evidence="5" id="KW-0255">Endonuclease</keyword>
<feature type="region of interest" description="Disordered" evidence="15">
    <location>
        <begin position="493"/>
        <end position="517"/>
    </location>
</feature>
<keyword evidence="4" id="KW-0547">Nucleotide-binding</keyword>
<keyword evidence="7" id="KW-0378">Hydrolase</keyword>
<evidence type="ECO:0000256" key="2">
    <source>
        <dbReference type="ARBA" id="ARBA00007845"/>
    </source>
</evidence>
<dbReference type="InterPro" id="IPR036890">
    <property type="entry name" value="HATPase_C_sf"/>
</dbReference>
<reference evidence="18" key="1">
    <citation type="journal article" date="2024" name="IScience">
        <title>Strigolactones Initiate the Formation of Haustorium-like Structures in Castilleja.</title>
        <authorList>
            <person name="Buerger M."/>
            <person name="Peterson D."/>
            <person name="Chory J."/>
        </authorList>
    </citation>
    <scope>NUCLEOTIDE SEQUENCE [LARGE SCALE GENOMIC DNA]</scope>
</reference>
<dbReference type="GO" id="GO:0006281">
    <property type="term" value="P:DNA repair"/>
    <property type="evidence" value="ECO:0007669"/>
    <property type="project" value="UniProtKB-KW"/>
</dbReference>
<dbReference type="GO" id="GO:0005634">
    <property type="term" value="C:nucleus"/>
    <property type="evidence" value="ECO:0007669"/>
    <property type="project" value="UniProtKB-SubCell"/>
</dbReference>
<keyword evidence="13" id="KW-0539">Nucleus</keyword>
<comment type="similarity">
    <text evidence="2">Belongs to the MORC ATPase protein family.</text>
</comment>
<keyword evidence="10 14" id="KW-0175">Coiled coil</keyword>
<dbReference type="Gene3D" id="3.30.565.10">
    <property type="entry name" value="Histidine kinase-like ATPase, C-terminal domain"/>
    <property type="match status" value="1"/>
</dbReference>
<dbReference type="SUPFAM" id="SSF55874">
    <property type="entry name" value="ATPase domain of HSP90 chaperone/DNA topoisomerase II/histidine kinase"/>
    <property type="match status" value="1"/>
</dbReference>
<evidence type="ECO:0000256" key="4">
    <source>
        <dbReference type="ARBA" id="ARBA00022741"/>
    </source>
</evidence>
<evidence type="ECO:0000313" key="18">
    <source>
        <dbReference type="Proteomes" id="UP001632038"/>
    </source>
</evidence>
<feature type="domain" description="Morc S5" evidence="16">
    <location>
        <begin position="303"/>
        <end position="434"/>
    </location>
</feature>
<keyword evidence="11" id="KW-0943">RNA-mediated gene silencing</keyword>